<protein>
    <submittedName>
        <fullName evidence="2">Uncharacterized protein</fullName>
    </submittedName>
</protein>
<accession>A0A9W9Z8A9</accession>
<evidence type="ECO:0000313" key="2">
    <source>
        <dbReference type="EMBL" id="KAJ7376776.1"/>
    </source>
</evidence>
<dbReference type="EMBL" id="MU826390">
    <property type="protein sequence ID" value="KAJ7376776.1"/>
    <property type="molecule type" value="Genomic_DNA"/>
</dbReference>
<dbReference type="Proteomes" id="UP001163046">
    <property type="component" value="Unassembled WGS sequence"/>
</dbReference>
<organism evidence="2 3">
    <name type="scientific">Desmophyllum pertusum</name>
    <dbReference type="NCBI Taxonomy" id="174260"/>
    <lineage>
        <taxon>Eukaryota</taxon>
        <taxon>Metazoa</taxon>
        <taxon>Cnidaria</taxon>
        <taxon>Anthozoa</taxon>
        <taxon>Hexacorallia</taxon>
        <taxon>Scleractinia</taxon>
        <taxon>Caryophylliina</taxon>
        <taxon>Caryophylliidae</taxon>
        <taxon>Desmophyllum</taxon>
    </lineage>
</organism>
<keyword evidence="1" id="KW-0175">Coiled coil</keyword>
<evidence type="ECO:0000313" key="3">
    <source>
        <dbReference type="Proteomes" id="UP001163046"/>
    </source>
</evidence>
<feature type="coiled-coil region" evidence="1">
    <location>
        <begin position="2"/>
        <end position="64"/>
    </location>
</feature>
<reference evidence="2" key="1">
    <citation type="submission" date="2023-01" db="EMBL/GenBank/DDBJ databases">
        <title>Genome assembly of the deep-sea coral Lophelia pertusa.</title>
        <authorList>
            <person name="Herrera S."/>
            <person name="Cordes E."/>
        </authorList>
    </citation>
    <scope>NUCLEOTIDE SEQUENCE</scope>
    <source>
        <strain evidence="2">USNM1676648</strain>
        <tissue evidence="2">Polyp</tissue>
    </source>
</reference>
<comment type="caution">
    <text evidence="2">The sequence shown here is derived from an EMBL/GenBank/DDBJ whole genome shotgun (WGS) entry which is preliminary data.</text>
</comment>
<sequence length="87" mass="10227">MVEDTNSELESCEKDIEEKNNNMEKMLIEVEELKQQVKNKTDEREQLFCKRKRLNEECNTLQNKLHCCDSLLRVTVVPKVKVDNSIG</sequence>
<keyword evidence="3" id="KW-1185">Reference proteome</keyword>
<proteinExistence type="predicted"/>
<dbReference type="AlphaFoldDB" id="A0A9W9Z8A9"/>
<name>A0A9W9Z8A9_9CNID</name>
<evidence type="ECO:0000256" key="1">
    <source>
        <dbReference type="SAM" id="Coils"/>
    </source>
</evidence>
<gene>
    <name evidence="2" type="ORF">OS493_032510</name>
</gene>